<dbReference type="RefSeq" id="WP_132083632.1">
    <property type="nucleotide sequence ID" value="NZ_DAIMLW010000028.1"/>
</dbReference>
<comment type="caution">
    <text evidence="1">The sequence shown here is derived from an EMBL/GenBank/DDBJ whole genome shotgun (WGS) entry which is preliminary data.</text>
</comment>
<reference evidence="1 2" key="1">
    <citation type="submission" date="2019-03" db="EMBL/GenBank/DDBJ databases">
        <title>Genomic Encyclopedia of Type Strains, Phase IV (KMG-IV): sequencing the most valuable type-strain genomes for metagenomic binning, comparative biology and taxonomic classification.</title>
        <authorList>
            <person name="Goeker M."/>
        </authorList>
    </citation>
    <scope>NUCLEOTIDE SEQUENCE [LARGE SCALE GENOMIC DNA]</scope>
    <source>
        <strain evidence="1 2">DSM 15969</strain>
    </source>
</reference>
<organism evidence="1 2">
    <name type="scientific">Anaerospora hongkongensis</name>
    <dbReference type="NCBI Taxonomy" id="244830"/>
    <lineage>
        <taxon>Bacteria</taxon>
        <taxon>Bacillati</taxon>
        <taxon>Bacillota</taxon>
        <taxon>Negativicutes</taxon>
        <taxon>Selenomonadales</taxon>
        <taxon>Sporomusaceae</taxon>
        <taxon>Anaerospora</taxon>
    </lineage>
</organism>
<protein>
    <submittedName>
        <fullName evidence="1">Uncharacterized protein</fullName>
    </submittedName>
</protein>
<dbReference type="AlphaFoldDB" id="A0A4R1PW87"/>
<sequence>MRLTRKQNEAKAQSEVSRMEQAEQFVIEFIGKKPSESKKANHIYTKLLAAKDFEATKKWFLANKAEDWNQEKRYRN</sequence>
<proteinExistence type="predicted"/>
<keyword evidence="2" id="KW-1185">Reference proteome</keyword>
<evidence type="ECO:0000313" key="1">
    <source>
        <dbReference type="EMBL" id="TCL31975.1"/>
    </source>
</evidence>
<dbReference type="EMBL" id="SLUI01000025">
    <property type="protein sequence ID" value="TCL31975.1"/>
    <property type="molecule type" value="Genomic_DNA"/>
</dbReference>
<accession>A0A4R1PW87</accession>
<name>A0A4R1PW87_9FIRM</name>
<dbReference type="Proteomes" id="UP000295063">
    <property type="component" value="Unassembled WGS sequence"/>
</dbReference>
<gene>
    <name evidence="1" type="ORF">EV210_12517</name>
</gene>
<evidence type="ECO:0000313" key="2">
    <source>
        <dbReference type="Proteomes" id="UP000295063"/>
    </source>
</evidence>